<dbReference type="Gene3D" id="3.40.1160.10">
    <property type="entry name" value="Acetylglutamate kinase-like"/>
    <property type="match status" value="1"/>
</dbReference>
<keyword evidence="8 14" id="KW-0418">Kinase</keyword>
<dbReference type="PIRSF" id="PIRSF000728">
    <property type="entry name" value="NAGK"/>
    <property type="match status" value="1"/>
</dbReference>
<feature type="domain" description="Aspartate/glutamate/uridylate kinase" evidence="13">
    <location>
        <begin position="4"/>
        <end position="244"/>
    </location>
</feature>
<dbReference type="SUPFAM" id="SSF53633">
    <property type="entry name" value="Carbamate kinase-like"/>
    <property type="match status" value="1"/>
</dbReference>
<evidence type="ECO:0000256" key="3">
    <source>
        <dbReference type="ARBA" id="ARBA00021197"/>
    </source>
</evidence>
<keyword evidence="5" id="KW-0028">Amino-acid biosynthesis</keyword>
<evidence type="ECO:0000256" key="11">
    <source>
        <dbReference type="ARBA" id="ARBA00030639"/>
    </source>
</evidence>
<keyword evidence="6 14" id="KW-0808">Transferase</keyword>
<evidence type="ECO:0000256" key="12">
    <source>
        <dbReference type="ARBA" id="ARBA00048141"/>
    </source>
</evidence>
<keyword evidence="15" id="KW-1185">Reference proteome</keyword>
<dbReference type="Proteomes" id="UP000076079">
    <property type="component" value="Chromosome"/>
</dbReference>
<keyword evidence="4" id="KW-0055">Arginine biosynthesis</keyword>
<evidence type="ECO:0000256" key="7">
    <source>
        <dbReference type="ARBA" id="ARBA00022741"/>
    </source>
</evidence>
<dbReference type="PANTHER" id="PTHR23342">
    <property type="entry name" value="N-ACETYLGLUTAMATE SYNTHASE"/>
    <property type="match status" value="1"/>
</dbReference>
<dbReference type="Pfam" id="PF00696">
    <property type="entry name" value="AA_kinase"/>
    <property type="match status" value="1"/>
</dbReference>
<dbReference type="RefSeq" id="WP_110169498.1">
    <property type="nucleotide sequence ID" value="NZ_CP015136.1"/>
</dbReference>
<dbReference type="GO" id="GO:0006526">
    <property type="term" value="P:L-arginine biosynthetic process"/>
    <property type="evidence" value="ECO:0007669"/>
    <property type="project" value="UniProtKB-KW"/>
</dbReference>
<dbReference type="InterPro" id="IPR001057">
    <property type="entry name" value="Glu/AcGlu_kinase"/>
</dbReference>
<comment type="pathway">
    <text evidence="1">Amino-acid biosynthesis; L-arginine biosynthesis; N(2)-acetyl-L-ornithine from L-glutamate: step 2/4.</text>
</comment>
<dbReference type="InterPro" id="IPR004662">
    <property type="entry name" value="AcgluKinase_fam"/>
</dbReference>
<protein>
    <recommendedName>
        <fullName evidence="3">Acetylglutamate kinase</fullName>
        <ecNumber evidence="2">2.7.2.8</ecNumber>
    </recommendedName>
    <alternativeName>
        <fullName evidence="10">N-acetyl-L-glutamate 5-phosphotransferase</fullName>
    </alternativeName>
    <alternativeName>
        <fullName evidence="11">NAG kinase</fullName>
    </alternativeName>
</protein>
<evidence type="ECO:0000256" key="1">
    <source>
        <dbReference type="ARBA" id="ARBA00004828"/>
    </source>
</evidence>
<dbReference type="AlphaFoldDB" id="A0A143PG71"/>
<dbReference type="InterPro" id="IPR036393">
    <property type="entry name" value="AceGlu_kinase-like_sf"/>
</dbReference>
<evidence type="ECO:0000256" key="5">
    <source>
        <dbReference type="ARBA" id="ARBA00022605"/>
    </source>
</evidence>
<accession>A0A143PG71</accession>
<dbReference type="NCBIfam" id="TIGR00761">
    <property type="entry name" value="argB"/>
    <property type="match status" value="1"/>
</dbReference>
<gene>
    <name evidence="14" type="primary">argB</name>
    <name evidence="14" type="ORF">LuPra_00730</name>
</gene>
<evidence type="ECO:0000256" key="4">
    <source>
        <dbReference type="ARBA" id="ARBA00022571"/>
    </source>
</evidence>
<evidence type="ECO:0000256" key="9">
    <source>
        <dbReference type="ARBA" id="ARBA00022840"/>
    </source>
</evidence>
<keyword evidence="9" id="KW-0067">ATP-binding</keyword>
<dbReference type="GO" id="GO:0005524">
    <property type="term" value="F:ATP binding"/>
    <property type="evidence" value="ECO:0007669"/>
    <property type="project" value="UniProtKB-KW"/>
</dbReference>
<reference evidence="15" key="2">
    <citation type="submission" date="2016-04" db="EMBL/GenBank/DDBJ databases">
        <title>First Complete Genome Sequence of a Subdivision 6 Acidobacterium.</title>
        <authorList>
            <person name="Huang S."/>
            <person name="Vieira S."/>
            <person name="Bunk B."/>
            <person name="Riedel T."/>
            <person name="Sproeer C."/>
            <person name="Overmann J."/>
        </authorList>
    </citation>
    <scope>NUCLEOTIDE SEQUENCE [LARGE SCALE GENOMIC DNA]</scope>
    <source>
        <strain evidence="15">DSM 100886 HEG_-6_39</strain>
    </source>
</reference>
<sequence length="260" mass="25596">MGPAVVKFGGELVETPERLDAVGKALAALAVASPLVVVHGGGREIDAELARRGVAKQAVDGLRITDAATLEAVVAVLGGTINTRLVAHLIGLGIKAVGLTGVDAALGRASRAASHVTAAGSQVDLGLVGEPEAAADLGLVAHLLAGGYVPVIASLGVSPDADVLNVNADTLAAHVAAGIGARELVLVGGTAGVLDSAGGTIPALTQDEAQVMMQDGTASAGMIAKLRAAMAARTRGVATVSIVDGRSAEAILERKGTRIA</sequence>
<evidence type="ECO:0000313" key="15">
    <source>
        <dbReference type="Proteomes" id="UP000076079"/>
    </source>
</evidence>
<organism evidence="14 15">
    <name type="scientific">Luteitalea pratensis</name>
    <dbReference type="NCBI Taxonomy" id="1855912"/>
    <lineage>
        <taxon>Bacteria</taxon>
        <taxon>Pseudomonadati</taxon>
        <taxon>Acidobacteriota</taxon>
        <taxon>Vicinamibacteria</taxon>
        <taxon>Vicinamibacterales</taxon>
        <taxon>Vicinamibacteraceae</taxon>
        <taxon>Luteitalea</taxon>
    </lineage>
</organism>
<dbReference type="EMBL" id="CP015136">
    <property type="protein sequence ID" value="AMY07557.1"/>
    <property type="molecule type" value="Genomic_DNA"/>
</dbReference>
<dbReference type="GO" id="GO:0005737">
    <property type="term" value="C:cytoplasm"/>
    <property type="evidence" value="ECO:0007669"/>
    <property type="project" value="InterPro"/>
</dbReference>
<evidence type="ECO:0000313" key="14">
    <source>
        <dbReference type="EMBL" id="AMY07557.1"/>
    </source>
</evidence>
<evidence type="ECO:0000256" key="6">
    <source>
        <dbReference type="ARBA" id="ARBA00022679"/>
    </source>
</evidence>
<dbReference type="PANTHER" id="PTHR23342:SF0">
    <property type="entry name" value="N-ACETYLGLUTAMATE SYNTHASE, MITOCHONDRIAL"/>
    <property type="match status" value="1"/>
</dbReference>
<evidence type="ECO:0000256" key="10">
    <source>
        <dbReference type="ARBA" id="ARBA00030178"/>
    </source>
</evidence>
<keyword evidence="7" id="KW-0547">Nucleotide-binding</keyword>
<reference evidence="14 15" key="1">
    <citation type="journal article" date="2016" name="Genome Announc.">
        <title>First Complete Genome Sequence of a Subdivision 6 Acidobacterium Strain.</title>
        <authorList>
            <person name="Huang S."/>
            <person name="Vieira S."/>
            <person name="Bunk B."/>
            <person name="Riedel T."/>
            <person name="Sproer C."/>
            <person name="Overmann J."/>
        </authorList>
    </citation>
    <scope>NUCLEOTIDE SEQUENCE [LARGE SCALE GENOMIC DNA]</scope>
    <source>
        <strain evidence="15">DSM 100886 HEG_-6_39</strain>
    </source>
</reference>
<dbReference type="EC" id="2.7.2.8" evidence="2"/>
<dbReference type="PRINTS" id="PR00474">
    <property type="entry name" value="GLU5KINASE"/>
</dbReference>
<proteinExistence type="predicted"/>
<comment type="catalytic activity">
    <reaction evidence="12">
        <text>N-acetyl-L-glutamate + ATP = N-acetyl-L-glutamyl 5-phosphate + ADP</text>
        <dbReference type="Rhea" id="RHEA:14629"/>
        <dbReference type="ChEBI" id="CHEBI:30616"/>
        <dbReference type="ChEBI" id="CHEBI:44337"/>
        <dbReference type="ChEBI" id="CHEBI:57936"/>
        <dbReference type="ChEBI" id="CHEBI:456216"/>
        <dbReference type="EC" id="2.7.2.8"/>
    </reaction>
</comment>
<dbReference type="InterPro" id="IPR001048">
    <property type="entry name" value="Asp/Glu/Uridylate_kinase"/>
</dbReference>
<dbReference type="CDD" id="cd04238">
    <property type="entry name" value="AAK_NAGK-like"/>
    <property type="match status" value="1"/>
</dbReference>
<name>A0A143PG71_LUTPR</name>
<dbReference type="STRING" id="1855912.LuPra_00730"/>
<dbReference type="OrthoDB" id="9803155at2"/>
<evidence type="ECO:0000259" key="13">
    <source>
        <dbReference type="Pfam" id="PF00696"/>
    </source>
</evidence>
<dbReference type="KEGG" id="abac:LuPra_00730"/>
<dbReference type="GO" id="GO:0003991">
    <property type="term" value="F:acetylglutamate kinase activity"/>
    <property type="evidence" value="ECO:0007669"/>
    <property type="project" value="UniProtKB-EC"/>
</dbReference>
<evidence type="ECO:0000256" key="2">
    <source>
        <dbReference type="ARBA" id="ARBA00013065"/>
    </source>
</evidence>
<evidence type="ECO:0000256" key="8">
    <source>
        <dbReference type="ARBA" id="ARBA00022777"/>
    </source>
</evidence>